<dbReference type="SUPFAM" id="SSF102114">
    <property type="entry name" value="Radical SAM enzymes"/>
    <property type="match status" value="1"/>
</dbReference>
<evidence type="ECO:0000256" key="3">
    <source>
        <dbReference type="ARBA" id="ARBA00022723"/>
    </source>
</evidence>
<dbReference type="EMBL" id="DWZD01000029">
    <property type="protein sequence ID" value="HJA78807.1"/>
    <property type="molecule type" value="Genomic_DNA"/>
</dbReference>
<feature type="domain" description="Radical SAM core" evidence="7">
    <location>
        <begin position="66"/>
        <end position="291"/>
    </location>
</feature>
<dbReference type="InterPro" id="IPR007197">
    <property type="entry name" value="rSAM"/>
</dbReference>
<dbReference type="InterPro" id="IPR016431">
    <property type="entry name" value="Pyrv-formate_lyase-activ_prd"/>
</dbReference>
<evidence type="ECO:0000256" key="2">
    <source>
        <dbReference type="ARBA" id="ARBA00022691"/>
    </source>
</evidence>
<dbReference type="InterPro" id="IPR058240">
    <property type="entry name" value="rSAM_sf"/>
</dbReference>
<proteinExistence type="predicted"/>
<keyword evidence="3 6" id="KW-0479">Metal-binding</keyword>
<evidence type="ECO:0000256" key="5">
    <source>
        <dbReference type="ARBA" id="ARBA00023014"/>
    </source>
</evidence>
<evidence type="ECO:0000259" key="7">
    <source>
        <dbReference type="PROSITE" id="PS51918"/>
    </source>
</evidence>
<dbReference type="AlphaFoldDB" id="A0A9D2KPI5"/>
<dbReference type="CDD" id="cd01335">
    <property type="entry name" value="Radical_SAM"/>
    <property type="match status" value="1"/>
</dbReference>
<dbReference type="GO" id="GO:0051539">
    <property type="term" value="F:4 iron, 4 sulfur cluster binding"/>
    <property type="evidence" value="ECO:0007669"/>
    <property type="project" value="UniProtKB-KW"/>
</dbReference>
<protein>
    <submittedName>
        <fullName evidence="8">AmmeMemoRadiSam system radical SAM enzyme</fullName>
    </submittedName>
</protein>
<keyword evidence="2 6" id="KW-0949">S-adenosyl-L-methionine</keyword>
<dbReference type="PIRSF" id="PIRSF004869">
    <property type="entry name" value="PflX_prd"/>
    <property type="match status" value="1"/>
</dbReference>
<feature type="binding site" evidence="6">
    <location>
        <position position="85"/>
    </location>
    <ligand>
        <name>[4Fe-4S] cluster</name>
        <dbReference type="ChEBI" id="CHEBI:49883"/>
        <note>4Fe-4S-S-AdoMet</note>
    </ligand>
</feature>
<comment type="caution">
    <text evidence="8">The sequence shown here is derived from an EMBL/GenBank/DDBJ whole genome shotgun (WGS) entry which is preliminary data.</text>
</comment>
<reference evidence="8" key="1">
    <citation type="journal article" date="2021" name="PeerJ">
        <title>Extensive microbial diversity within the chicken gut microbiome revealed by metagenomics and culture.</title>
        <authorList>
            <person name="Gilroy R."/>
            <person name="Ravi A."/>
            <person name="Getino M."/>
            <person name="Pursley I."/>
            <person name="Horton D.L."/>
            <person name="Alikhan N.F."/>
            <person name="Baker D."/>
            <person name="Gharbi K."/>
            <person name="Hall N."/>
            <person name="Watson M."/>
            <person name="Adriaenssens E.M."/>
            <person name="Foster-Nyarko E."/>
            <person name="Jarju S."/>
            <person name="Secka A."/>
            <person name="Antonio M."/>
            <person name="Oren A."/>
            <person name="Chaudhuri R.R."/>
            <person name="La Ragione R."/>
            <person name="Hildebrand F."/>
            <person name="Pallen M.J."/>
        </authorList>
    </citation>
    <scope>NUCLEOTIDE SEQUENCE</scope>
    <source>
        <strain evidence="8">5032</strain>
    </source>
</reference>
<dbReference type="InterPro" id="IPR013785">
    <property type="entry name" value="Aldolase_TIM"/>
</dbReference>
<reference evidence="8" key="2">
    <citation type="submission" date="2021-04" db="EMBL/GenBank/DDBJ databases">
        <authorList>
            <person name="Gilroy R."/>
        </authorList>
    </citation>
    <scope>NUCLEOTIDE SEQUENCE</scope>
    <source>
        <strain evidence="8">5032</strain>
    </source>
</reference>
<dbReference type="PANTHER" id="PTHR30352">
    <property type="entry name" value="PYRUVATE FORMATE-LYASE-ACTIVATING ENZYME"/>
    <property type="match status" value="1"/>
</dbReference>
<dbReference type="SFLD" id="SFLDS00029">
    <property type="entry name" value="Radical_SAM"/>
    <property type="match status" value="1"/>
</dbReference>
<keyword evidence="5 6" id="KW-0411">Iron-sulfur</keyword>
<keyword evidence="4 6" id="KW-0408">Iron</keyword>
<accession>A0A9D2KPI5</accession>
<evidence type="ECO:0000256" key="1">
    <source>
        <dbReference type="ARBA" id="ARBA00022485"/>
    </source>
</evidence>
<sequence>MPAAFGESRPDGLVDCRLCAHHCRLASGQRGRCGVRANLRGTLVSLVSNVVTGTAMDPVEKKPLYHFLPGTRTFSVGSAGCNFSCLFCQNHEISRDPAETGKIVGRQAEADILVDLARRQSAASMAFTYNEPTVFFELMFAASGLARQQGLRSLMVTNGFMSEDCLMSLRRRICAANVDLKSFSDAFYRKYCGGRLQPVLDNLKRMKALGWWLEVTTLVIPGINDSTAELREAARFIRDELGPDTPWHLSGFHGAYHMADHPDTPAGQLEDCWALARGEGLHFVYVGNVISAVGGNTYCPQCGAVCIERQGWRVRLKGATAGICPSCGQELPGVWR</sequence>
<dbReference type="GO" id="GO:0003824">
    <property type="term" value="F:catalytic activity"/>
    <property type="evidence" value="ECO:0007669"/>
    <property type="project" value="InterPro"/>
</dbReference>
<dbReference type="InterPro" id="IPR034457">
    <property type="entry name" value="Organic_radical-activating"/>
</dbReference>
<dbReference type="PROSITE" id="PS51918">
    <property type="entry name" value="RADICAL_SAM"/>
    <property type="match status" value="1"/>
</dbReference>
<dbReference type="InterPro" id="IPR027596">
    <property type="entry name" value="AmmeMemoSam_rS"/>
</dbReference>
<feature type="binding site" evidence="6">
    <location>
        <position position="88"/>
    </location>
    <ligand>
        <name>[4Fe-4S] cluster</name>
        <dbReference type="ChEBI" id="CHEBI:49883"/>
        <note>4Fe-4S-S-AdoMet</note>
    </ligand>
</feature>
<evidence type="ECO:0000313" key="8">
    <source>
        <dbReference type="EMBL" id="HJA78807.1"/>
    </source>
</evidence>
<organism evidence="8 9">
    <name type="scientific">Candidatus Desulfovibrio intestinavium</name>
    <dbReference type="NCBI Taxonomy" id="2838534"/>
    <lineage>
        <taxon>Bacteria</taxon>
        <taxon>Pseudomonadati</taxon>
        <taxon>Thermodesulfobacteriota</taxon>
        <taxon>Desulfovibrionia</taxon>
        <taxon>Desulfovibrionales</taxon>
        <taxon>Desulfovibrionaceae</taxon>
        <taxon>Desulfovibrio</taxon>
    </lineage>
</organism>
<dbReference type="GO" id="GO:0046872">
    <property type="term" value="F:metal ion binding"/>
    <property type="evidence" value="ECO:0007669"/>
    <property type="project" value="UniProtKB-KW"/>
</dbReference>
<evidence type="ECO:0000313" key="9">
    <source>
        <dbReference type="Proteomes" id="UP000823821"/>
    </source>
</evidence>
<feature type="binding site" evidence="6">
    <location>
        <position position="81"/>
    </location>
    <ligand>
        <name>[4Fe-4S] cluster</name>
        <dbReference type="ChEBI" id="CHEBI:49883"/>
        <note>4Fe-4S-S-AdoMet</note>
    </ligand>
</feature>
<dbReference type="Proteomes" id="UP000823821">
    <property type="component" value="Unassembled WGS sequence"/>
</dbReference>
<name>A0A9D2KPI5_9BACT</name>
<dbReference type="PANTHER" id="PTHR30352:SF5">
    <property type="entry name" value="PYRUVATE FORMATE-LYASE 1-ACTIVATING ENZYME"/>
    <property type="match status" value="1"/>
</dbReference>
<evidence type="ECO:0000256" key="6">
    <source>
        <dbReference type="PIRSR" id="PIRSR004869-50"/>
    </source>
</evidence>
<dbReference type="SFLD" id="SFLDG01101">
    <property type="entry name" value="Uncharacterised_Radical_SAM_Su"/>
    <property type="match status" value="1"/>
</dbReference>
<evidence type="ECO:0000256" key="4">
    <source>
        <dbReference type="ARBA" id="ARBA00023004"/>
    </source>
</evidence>
<keyword evidence="1" id="KW-0004">4Fe-4S</keyword>
<comment type="cofactor">
    <cofactor evidence="6">
        <name>[4Fe-4S] cluster</name>
        <dbReference type="ChEBI" id="CHEBI:49883"/>
    </cofactor>
    <text evidence="6">Binds 1 [4Fe-4S] cluster. The cluster is coordinated with 3 cysteines and an exchangeable S-adenosyl-L-methionine.</text>
</comment>
<gene>
    <name evidence="8" type="primary">amrS</name>
    <name evidence="8" type="ORF">H9784_04440</name>
</gene>
<dbReference type="NCBIfam" id="TIGR04337">
    <property type="entry name" value="AmmeMemoSam_rS"/>
    <property type="match status" value="1"/>
</dbReference>
<dbReference type="Gene3D" id="3.20.20.70">
    <property type="entry name" value="Aldolase class I"/>
    <property type="match status" value="1"/>
</dbReference>
<dbReference type="Pfam" id="PF04055">
    <property type="entry name" value="Radical_SAM"/>
    <property type="match status" value="1"/>
</dbReference>